<keyword evidence="2" id="KW-0677">Repeat</keyword>
<feature type="repeat" description="PPR" evidence="3">
    <location>
        <begin position="293"/>
        <end position="327"/>
    </location>
</feature>
<feature type="repeat" description="PPR" evidence="3">
    <location>
        <begin position="328"/>
        <end position="362"/>
    </location>
</feature>
<proteinExistence type="inferred from homology"/>
<feature type="repeat" description="PPR" evidence="3">
    <location>
        <begin position="398"/>
        <end position="431"/>
    </location>
</feature>
<dbReference type="InterPro" id="IPR002885">
    <property type="entry name" value="PPR_rpt"/>
</dbReference>
<dbReference type="OrthoDB" id="185373at2759"/>
<dbReference type="InterPro" id="IPR011990">
    <property type="entry name" value="TPR-like_helical_dom_sf"/>
</dbReference>
<comment type="similarity">
    <text evidence="1">Belongs to the PPR family. P subfamily.</text>
</comment>
<keyword evidence="5" id="KW-1185">Reference proteome</keyword>
<dbReference type="Proteomes" id="UP000796880">
    <property type="component" value="Unassembled WGS sequence"/>
</dbReference>
<name>A0A8K0MJ71_9ROSA</name>
<dbReference type="PROSITE" id="PS51375">
    <property type="entry name" value="PPR"/>
    <property type="match status" value="6"/>
</dbReference>
<evidence type="ECO:0000313" key="5">
    <source>
        <dbReference type="Proteomes" id="UP000796880"/>
    </source>
</evidence>
<dbReference type="Pfam" id="PF13041">
    <property type="entry name" value="PPR_2"/>
    <property type="match status" value="1"/>
</dbReference>
<evidence type="ECO:0008006" key="6">
    <source>
        <dbReference type="Google" id="ProtNLM"/>
    </source>
</evidence>
<dbReference type="InterPro" id="IPR050667">
    <property type="entry name" value="PPR-containing_protein"/>
</dbReference>
<feature type="repeat" description="PPR" evidence="3">
    <location>
        <begin position="258"/>
        <end position="292"/>
    </location>
</feature>
<feature type="repeat" description="PPR" evidence="3">
    <location>
        <begin position="184"/>
        <end position="218"/>
    </location>
</feature>
<gene>
    <name evidence="4" type="ORF">FNV43_RR08719</name>
</gene>
<dbReference type="PANTHER" id="PTHR47939">
    <property type="entry name" value="MEMBRANE-ASSOCIATED SALT-INDUCIBLE PROTEIN-LIKE"/>
    <property type="match status" value="1"/>
</dbReference>
<dbReference type="SUPFAM" id="SSF81901">
    <property type="entry name" value="HCP-like"/>
    <property type="match status" value="1"/>
</dbReference>
<feature type="repeat" description="PPR" evidence="3">
    <location>
        <begin position="363"/>
        <end position="397"/>
    </location>
</feature>
<comment type="caution">
    <text evidence="4">The sequence shown here is derived from an EMBL/GenBank/DDBJ whole genome shotgun (WGS) entry which is preliminary data.</text>
</comment>
<protein>
    <recommendedName>
        <fullName evidence="6">Pentatricopeptide repeat-containing protein</fullName>
    </recommendedName>
</protein>
<dbReference type="Pfam" id="PF01535">
    <property type="entry name" value="PPR"/>
    <property type="match status" value="3"/>
</dbReference>
<evidence type="ECO:0000313" key="4">
    <source>
        <dbReference type="EMBL" id="KAF3448011.1"/>
    </source>
</evidence>
<evidence type="ECO:0000256" key="2">
    <source>
        <dbReference type="ARBA" id="ARBA00022737"/>
    </source>
</evidence>
<evidence type="ECO:0000256" key="3">
    <source>
        <dbReference type="PROSITE-ProRule" id="PRU00708"/>
    </source>
</evidence>
<dbReference type="Gene3D" id="1.25.40.10">
    <property type="entry name" value="Tetratricopeptide repeat domain"/>
    <property type="match status" value="3"/>
</dbReference>
<reference evidence="4" key="1">
    <citation type="submission" date="2020-03" db="EMBL/GenBank/DDBJ databases">
        <title>A high-quality chromosome-level genome assembly of a woody plant with both climbing and erect habits, Rhamnella rubrinervis.</title>
        <authorList>
            <person name="Lu Z."/>
            <person name="Yang Y."/>
            <person name="Zhu X."/>
            <person name="Sun Y."/>
        </authorList>
    </citation>
    <scope>NUCLEOTIDE SEQUENCE</scope>
    <source>
        <strain evidence="4">BYM</strain>
        <tissue evidence="4">Leaf</tissue>
    </source>
</reference>
<organism evidence="4 5">
    <name type="scientific">Rhamnella rubrinervis</name>
    <dbReference type="NCBI Taxonomy" id="2594499"/>
    <lineage>
        <taxon>Eukaryota</taxon>
        <taxon>Viridiplantae</taxon>
        <taxon>Streptophyta</taxon>
        <taxon>Embryophyta</taxon>
        <taxon>Tracheophyta</taxon>
        <taxon>Spermatophyta</taxon>
        <taxon>Magnoliopsida</taxon>
        <taxon>eudicotyledons</taxon>
        <taxon>Gunneridae</taxon>
        <taxon>Pentapetalae</taxon>
        <taxon>rosids</taxon>
        <taxon>fabids</taxon>
        <taxon>Rosales</taxon>
        <taxon>Rhamnaceae</taxon>
        <taxon>rhamnoid group</taxon>
        <taxon>Rhamneae</taxon>
        <taxon>Rhamnella</taxon>
    </lineage>
</organism>
<evidence type="ECO:0000256" key="1">
    <source>
        <dbReference type="ARBA" id="ARBA00007626"/>
    </source>
</evidence>
<dbReference type="Pfam" id="PF13812">
    <property type="entry name" value="PPR_3"/>
    <property type="match status" value="1"/>
</dbReference>
<sequence length="431" mass="48870">MVIRPSSLRSKFLRKHRKWPTSAYSYKWQQTFIQNQALQTLKQSAAATPQEKENNDRPHHLFSAHVHSFTSYNCDPTPEAYHFVIKTLAKTSQVHHIPRVLDRIEFAEKFETPEYILAQLIKIYGFAGRIGDAIDLFCRIPKFRCVPSVYSLNSLLYVLCRSSESLKLVPEMLLKCQVMNIRLEVSSFRVLITALCRIGKIGYAIQMLNYMINDGYGLDARCCSLILSSLCEEKDLALSNFEVLSFLEAIKKMGFTPSMMDYSDVIRFLVKEGRGLDALDALCQMKVEGIKPDIVCYTMVLHGIIAKGDYGKADELFDELLVLGLVPDVYTYNVYINGLCKQNNVEAGLNMISSMEELGCKPNLITYNLLLKAVNKIGEISQAKELMTKMNLKGVGVNSQTYRIMLDGLFHKGDVDEACVLMEEILDKQLC</sequence>
<dbReference type="NCBIfam" id="TIGR00756">
    <property type="entry name" value="PPR"/>
    <property type="match status" value="4"/>
</dbReference>
<dbReference type="PANTHER" id="PTHR47939:SF13">
    <property type="entry name" value="OS03G0201400 PROTEIN"/>
    <property type="match status" value="1"/>
</dbReference>
<dbReference type="EMBL" id="VOIH02000004">
    <property type="protein sequence ID" value="KAF3448011.1"/>
    <property type="molecule type" value="Genomic_DNA"/>
</dbReference>
<accession>A0A8K0MJ71</accession>
<dbReference type="AlphaFoldDB" id="A0A8K0MJ71"/>